<sequence>MYIAHPLPIPVSQPYPSDVTGSLDAAAGLVPGPDGSQTYFSAERSMGRDQTRDQPKSTPVAPKASQPKPRKAKTQDRRSSSPSAKKMAPLPPRTAAAPIEMGFWCLRVDDQDPPKAGPGFLEGGVTRIHVDGASAAQLASAVPGDAVMFTEVVSLSEGK</sequence>
<protein>
    <submittedName>
        <fullName evidence="2">Uncharacterized protein</fullName>
    </submittedName>
</protein>
<feature type="compositionally biased region" description="Basic and acidic residues" evidence="1">
    <location>
        <begin position="45"/>
        <end position="55"/>
    </location>
</feature>
<gene>
    <name evidence="2" type="ORF">KIPB_009897</name>
</gene>
<dbReference type="EMBL" id="BDIP01003498">
    <property type="protein sequence ID" value="GIQ87788.1"/>
    <property type="molecule type" value="Genomic_DNA"/>
</dbReference>
<keyword evidence="3" id="KW-1185">Reference proteome</keyword>
<dbReference type="Proteomes" id="UP000265618">
    <property type="component" value="Unassembled WGS sequence"/>
</dbReference>
<proteinExistence type="predicted"/>
<dbReference type="AlphaFoldDB" id="A0A9K3D4L1"/>
<organism evidence="2 3">
    <name type="scientific">Kipferlia bialata</name>
    <dbReference type="NCBI Taxonomy" id="797122"/>
    <lineage>
        <taxon>Eukaryota</taxon>
        <taxon>Metamonada</taxon>
        <taxon>Carpediemonas-like organisms</taxon>
        <taxon>Kipferlia</taxon>
    </lineage>
</organism>
<reference evidence="2 3" key="1">
    <citation type="journal article" date="2018" name="PLoS ONE">
        <title>The draft genome of Kipferlia bialata reveals reductive genome evolution in fornicate parasites.</title>
        <authorList>
            <person name="Tanifuji G."/>
            <person name="Takabayashi S."/>
            <person name="Kume K."/>
            <person name="Takagi M."/>
            <person name="Nakayama T."/>
            <person name="Kamikawa R."/>
            <person name="Inagaki Y."/>
            <person name="Hashimoto T."/>
        </authorList>
    </citation>
    <scope>NUCLEOTIDE SEQUENCE [LARGE SCALE GENOMIC DNA]</scope>
    <source>
        <strain evidence="2">NY0173</strain>
    </source>
</reference>
<accession>A0A9K3D4L1</accession>
<name>A0A9K3D4L1_9EUKA</name>
<comment type="caution">
    <text evidence="2">The sequence shown here is derived from an EMBL/GenBank/DDBJ whole genome shotgun (WGS) entry which is preliminary data.</text>
</comment>
<evidence type="ECO:0000256" key="1">
    <source>
        <dbReference type="SAM" id="MobiDB-lite"/>
    </source>
</evidence>
<evidence type="ECO:0000313" key="2">
    <source>
        <dbReference type="EMBL" id="GIQ87788.1"/>
    </source>
</evidence>
<feature type="region of interest" description="Disordered" evidence="1">
    <location>
        <begin position="1"/>
        <end position="93"/>
    </location>
</feature>
<evidence type="ECO:0000313" key="3">
    <source>
        <dbReference type="Proteomes" id="UP000265618"/>
    </source>
</evidence>